<protein>
    <submittedName>
        <fullName evidence="1">Uncharacterized protein</fullName>
    </submittedName>
</protein>
<accession>F4WS07</accession>
<dbReference type="Proteomes" id="UP000007755">
    <property type="component" value="Unassembled WGS sequence"/>
</dbReference>
<keyword evidence="2" id="KW-1185">Reference proteome</keyword>
<dbReference type="AlphaFoldDB" id="F4WS07"/>
<reference evidence="1" key="1">
    <citation type="submission" date="2011-02" db="EMBL/GenBank/DDBJ databases">
        <title>The genome of the leaf-cutting ant Acromyrmex echinatior suggests key adaptations to social evolution and fungus farming.</title>
        <authorList>
            <person name="Nygaard S."/>
            <person name="Zhang G."/>
        </authorList>
    </citation>
    <scope>NUCLEOTIDE SEQUENCE</scope>
</reference>
<dbReference type="EMBL" id="GL888295">
    <property type="protein sequence ID" value="EGI62986.1"/>
    <property type="molecule type" value="Genomic_DNA"/>
</dbReference>
<organism evidence="2">
    <name type="scientific">Acromyrmex echinatior</name>
    <name type="common">Panamanian leafcutter ant</name>
    <name type="synonym">Acromyrmex octospinosus echinatior</name>
    <dbReference type="NCBI Taxonomy" id="103372"/>
    <lineage>
        <taxon>Eukaryota</taxon>
        <taxon>Metazoa</taxon>
        <taxon>Ecdysozoa</taxon>
        <taxon>Arthropoda</taxon>
        <taxon>Hexapoda</taxon>
        <taxon>Insecta</taxon>
        <taxon>Pterygota</taxon>
        <taxon>Neoptera</taxon>
        <taxon>Endopterygota</taxon>
        <taxon>Hymenoptera</taxon>
        <taxon>Apocrita</taxon>
        <taxon>Aculeata</taxon>
        <taxon>Formicoidea</taxon>
        <taxon>Formicidae</taxon>
        <taxon>Myrmicinae</taxon>
        <taxon>Acromyrmex</taxon>
    </lineage>
</organism>
<dbReference type="InParanoid" id="F4WS07"/>
<evidence type="ECO:0000313" key="1">
    <source>
        <dbReference type="EMBL" id="EGI62986.1"/>
    </source>
</evidence>
<proteinExistence type="predicted"/>
<gene>
    <name evidence="1" type="ORF">G5I_08615</name>
</gene>
<sequence>MKGRCDTKGHRDIKGRQDLKADVIERKKRLTGNCRSSNIETNLVSNRAEVHIADVVADKEARRRHSYPKARMEFSRAVDNFQSASESQERAERKK</sequence>
<evidence type="ECO:0000313" key="2">
    <source>
        <dbReference type="Proteomes" id="UP000007755"/>
    </source>
</evidence>
<name>F4WS07_ACREC</name>